<sequence length="87" mass="9340">MIGLNTLYVAIRCSISGSQAVDIIAGSGPLPACLRTSNKRDSFLFINIFKIVTHSEKNKGEGLRTIVLNVLLLLIAAAAAHDIQFSK</sequence>
<name>A0ABR2C812_9ROSI</name>
<dbReference type="Proteomes" id="UP001472677">
    <property type="component" value="Unassembled WGS sequence"/>
</dbReference>
<gene>
    <name evidence="2" type="ORF">V6N12_075595</name>
</gene>
<protein>
    <submittedName>
        <fullName evidence="2">Uncharacterized protein</fullName>
    </submittedName>
</protein>
<keyword evidence="1" id="KW-0812">Transmembrane</keyword>
<organism evidence="2 3">
    <name type="scientific">Hibiscus sabdariffa</name>
    <name type="common">roselle</name>
    <dbReference type="NCBI Taxonomy" id="183260"/>
    <lineage>
        <taxon>Eukaryota</taxon>
        <taxon>Viridiplantae</taxon>
        <taxon>Streptophyta</taxon>
        <taxon>Embryophyta</taxon>
        <taxon>Tracheophyta</taxon>
        <taxon>Spermatophyta</taxon>
        <taxon>Magnoliopsida</taxon>
        <taxon>eudicotyledons</taxon>
        <taxon>Gunneridae</taxon>
        <taxon>Pentapetalae</taxon>
        <taxon>rosids</taxon>
        <taxon>malvids</taxon>
        <taxon>Malvales</taxon>
        <taxon>Malvaceae</taxon>
        <taxon>Malvoideae</taxon>
        <taxon>Hibiscus</taxon>
    </lineage>
</organism>
<evidence type="ECO:0000313" key="3">
    <source>
        <dbReference type="Proteomes" id="UP001472677"/>
    </source>
</evidence>
<feature type="transmembrane region" description="Helical" evidence="1">
    <location>
        <begin position="66"/>
        <end position="85"/>
    </location>
</feature>
<accession>A0ABR2C812</accession>
<proteinExistence type="predicted"/>
<evidence type="ECO:0000256" key="1">
    <source>
        <dbReference type="SAM" id="Phobius"/>
    </source>
</evidence>
<reference evidence="2 3" key="1">
    <citation type="journal article" date="2024" name="G3 (Bethesda)">
        <title>Genome assembly of Hibiscus sabdariffa L. provides insights into metabolisms of medicinal natural products.</title>
        <authorList>
            <person name="Kim T."/>
        </authorList>
    </citation>
    <scope>NUCLEOTIDE SEQUENCE [LARGE SCALE GENOMIC DNA]</scope>
    <source>
        <strain evidence="2">TK-2024</strain>
        <tissue evidence="2">Old leaves</tissue>
    </source>
</reference>
<dbReference type="EMBL" id="JBBPBM010000063">
    <property type="protein sequence ID" value="KAK8515557.1"/>
    <property type="molecule type" value="Genomic_DNA"/>
</dbReference>
<keyword evidence="3" id="KW-1185">Reference proteome</keyword>
<keyword evidence="1" id="KW-0472">Membrane</keyword>
<comment type="caution">
    <text evidence="2">The sequence shown here is derived from an EMBL/GenBank/DDBJ whole genome shotgun (WGS) entry which is preliminary data.</text>
</comment>
<keyword evidence="1" id="KW-1133">Transmembrane helix</keyword>
<evidence type="ECO:0000313" key="2">
    <source>
        <dbReference type="EMBL" id="KAK8515557.1"/>
    </source>
</evidence>